<dbReference type="GO" id="GO:0016740">
    <property type="term" value="F:transferase activity"/>
    <property type="evidence" value="ECO:0007669"/>
    <property type="project" value="UniProtKB-KW"/>
</dbReference>
<protein>
    <submittedName>
        <fullName evidence="11">Peptidoglycan-binding domain-containing protein</fullName>
    </submittedName>
</protein>
<dbReference type="InterPro" id="IPR005490">
    <property type="entry name" value="LD_TPept_cat_dom"/>
</dbReference>
<feature type="domain" description="L,D-TPase catalytic" evidence="10">
    <location>
        <begin position="370"/>
        <end position="526"/>
    </location>
</feature>
<name>A0A089NWK7_9HYPH</name>
<dbReference type="SUPFAM" id="SSF141523">
    <property type="entry name" value="L,D-transpeptidase catalytic domain-like"/>
    <property type="match status" value="1"/>
</dbReference>
<comment type="similarity">
    <text evidence="2">Belongs to the YkuD family.</text>
</comment>
<gene>
    <name evidence="11" type="ORF">MOC_3170</name>
</gene>
<feature type="region of interest" description="Disordered" evidence="8">
    <location>
        <begin position="581"/>
        <end position="669"/>
    </location>
</feature>
<dbReference type="InterPro" id="IPR036365">
    <property type="entry name" value="PGBD-like_sf"/>
</dbReference>
<evidence type="ECO:0000256" key="3">
    <source>
        <dbReference type="ARBA" id="ARBA00022679"/>
    </source>
</evidence>
<feature type="chain" id="PRO_5001848076" evidence="9">
    <location>
        <begin position="23"/>
        <end position="669"/>
    </location>
</feature>
<evidence type="ECO:0000256" key="7">
    <source>
        <dbReference type="PROSITE-ProRule" id="PRU01373"/>
    </source>
</evidence>
<dbReference type="GO" id="GO:0004180">
    <property type="term" value="F:carboxypeptidase activity"/>
    <property type="evidence" value="ECO:0007669"/>
    <property type="project" value="UniProtKB-ARBA"/>
</dbReference>
<keyword evidence="6 7" id="KW-0961">Cell wall biogenesis/degradation</keyword>
<dbReference type="STRING" id="693986.MOC_3170"/>
<evidence type="ECO:0000256" key="4">
    <source>
        <dbReference type="ARBA" id="ARBA00022960"/>
    </source>
</evidence>
<dbReference type="HOGENOM" id="CLU_020360_2_0_5"/>
<evidence type="ECO:0000313" key="11">
    <source>
        <dbReference type="EMBL" id="AIQ90925.1"/>
    </source>
</evidence>
<dbReference type="InterPro" id="IPR038063">
    <property type="entry name" value="Transpep_catalytic_dom"/>
</dbReference>
<keyword evidence="12" id="KW-1185">Reference proteome</keyword>
<feature type="compositionally biased region" description="Polar residues" evidence="8">
    <location>
        <begin position="659"/>
        <end position="669"/>
    </location>
</feature>
<evidence type="ECO:0000256" key="8">
    <source>
        <dbReference type="SAM" id="MobiDB-lite"/>
    </source>
</evidence>
<reference evidence="11 12" key="1">
    <citation type="journal article" date="2014" name="PLoS ONE">
        <title>Genome Information of Methylobacterium oryzae, a Plant-Probiotic Methylotroph in the Phyllosphere.</title>
        <authorList>
            <person name="Kwak M.J."/>
            <person name="Jeong H."/>
            <person name="Madhaiyan M."/>
            <person name="Lee Y."/>
            <person name="Sa T.M."/>
            <person name="Oh T.K."/>
            <person name="Kim J.F."/>
        </authorList>
    </citation>
    <scope>NUCLEOTIDE SEQUENCE [LARGE SCALE GENOMIC DNA]</scope>
    <source>
        <strain evidence="11 12">CBMB20</strain>
    </source>
</reference>
<feature type="active site" description="Nucleophile" evidence="7">
    <location>
        <position position="501"/>
    </location>
</feature>
<dbReference type="GO" id="GO:0071555">
    <property type="term" value="P:cell wall organization"/>
    <property type="evidence" value="ECO:0007669"/>
    <property type="project" value="UniProtKB-UniRule"/>
</dbReference>
<dbReference type="Pfam" id="PF03734">
    <property type="entry name" value="YkuD"/>
    <property type="match status" value="1"/>
</dbReference>
<keyword evidence="3" id="KW-0808">Transferase</keyword>
<accession>A0A089NWK7</accession>
<evidence type="ECO:0000259" key="10">
    <source>
        <dbReference type="PROSITE" id="PS52029"/>
    </source>
</evidence>
<dbReference type="GO" id="GO:0008360">
    <property type="term" value="P:regulation of cell shape"/>
    <property type="evidence" value="ECO:0007669"/>
    <property type="project" value="UniProtKB-UniRule"/>
</dbReference>
<dbReference type="Gene3D" id="2.40.440.10">
    <property type="entry name" value="L,D-transpeptidase catalytic domain-like"/>
    <property type="match status" value="1"/>
</dbReference>
<proteinExistence type="inferred from homology"/>
<dbReference type="eggNOG" id="COG2989">
    <property type="taxonomic scope" value="Bacteria"/>
</dbReference>
<dbReference type="KEGG" id="mor:MOC_3170"/>
<dbReference type="AlphaFoldDB" id="A0A089NWK7"/>
<dbReference type="InterPro" id="IPR045380">
    <property type="entry name" value="LD_TPept_scaffold_dom"/>
</dbReference>
<feature type="compositionally biased region" description="Low complexity" evidence="8">
    <location>
        <begin position="35"/>
        <end position="83"/>
    </location>
</feature>
<evidence type="ECO:0000256" key="5">
    <source>
        <dbReference type="ARBA" id="ARBA00022984"/>
    </source>
</evidence>
<dbReference type="PROSITE" id="PS52029">
    <property type="entry name" value="LD_TPASE"/>
    <property type="match status" value="1"/>
</dbReference>
<keyword evidence="4 7" id="KW-0133">Cell shape</keyword>
<dbReference type="EMBL" id="CP003811">
    <property type="protein sequence ID" value="AIQ90925.1"/>
    <property type="molecule type" value="Genomic_DNA"/>
</dbReference>
<evidence type="ECO:0000313" key="12">
    <source>
        <dbReference type="Proteomes" id="UP000029492"/>
    </source>
</evidence>
<dbReference type="PANTHER" id="PTHR41533">
    <property type="entry name" value="L,D-TRANSPEPTIDASE HI_1667-RELATED"/>
    <property type="match status" value="1"/>
</dbReference>
<dbReference type="Proteomes" id="UP000029492">
    <property type="component" value="Chromosome"/>
</dbReference>
<feature type="region of interest" description="Disordered" evidence="8">
    <location>
        <begin position="32"/>
        <end position="83"/>
    </location>
</feature>
<evidence type="ECO:0000256" key="9">
    <source>
        <dbReference type="SAM" id="SignalP"/>
    </source>
</evidence>
<evidence type="ECO:0000256" key="2">
    <source>
        <dbReference type="ARBA" id="ARBA00005992"/>
    </source>
</evidence>
<dbReference type="InterPro" id="IPR036366">
    <property type="entry name" value="PGBDSf"/>
</dbReference>
<dbReference type="GO" id="GO:0009252">
    <property type="term" value="P:peptidoglycan biosynthetic process"/>
    <property type="evidence" value="ECO:0007669"/>
    <property type="project" value="UniProtKB-UniPathway"/>
</dbReference>
<feature type="signal peptide" evidence="9">
    <location>
        <begin position="1"/>
        <end position="22"/>
    </location>
</feature>
<evidence type="ECO:0000256" key="6">
    <source>
        <dbReference type="ARBA" id="ARBA00023316"/>
    </source>
</evidence>
<dbReference type="Pfam" id="PF20142">
    <property type="entry name" value="Scaffold"/>
    <property type="match status" value="1"/>
</dbReference>
<feature type="active site" description="Proton donor/acceptor" evidence="7">
    <location>
        <position position="482"/>
    </location>
</feature>
<dbReference type="CDD" id="cd16913">
    <property type="entry name" value="YkuD_like"/>
    <property type="match status" value="1"/>
</dbReference>
<keyword evidence="9" id="KW-0732">Signal</keyword>
<dbReference type="Gene3D" id="1.10.101.10">
    <property type="entry name" value="PGBD-like superfamily/PGBD"/>
    <property type="match status" value="1"/>
</dbReference>
<dbReference type="PANTHER" id="PTHR41533:SF2">
    <property type="entry name" value="BLR7131 PROTEIN"/>
    <property type="match status" value="1"/>
</dbReference>
<dbReference type="UniPathway" id="UPA00219"/>
<dbReference type="InterPro" id="IPR052905">
    <property type="entry name" value="LD-transpeptidase_YkuD-like"/>
</dbReference>
<comment type="pathway">
    <text evidence="1 7">Cell wall biogenesis; peptidoglycan biosynthesis.</text>
</comment>
<dbReference type="SUPFAM" id="SSF47090">
    <property type="entry name" value="PGBD-like"/>
    <property type="match status" value="1"/>
</dbReference>
<sequence>MRVPRSSLMALAALLCGTLAPAASLRAETVSLDQPSADVPAAPAASPPGQAAPSAPATTALPDYKPEAPAAEPSPAPAATAPVAPTDPLGAAVFARFADPAPLLLRLTGKDRDAVRTFYEARTYKPLWISSGAWTEAAKSVSARLAAAAEDGLDSRAYTVPSLPDKPDEKALADADLRLSAAAVLYARDARGGRVNLASISRLITPHLDLPAGDAVLAKLDEAGAKAGEALQGYNPATPGYLALKARLAALRGPVATAVKPLRLPAGPALRVGMRDARVPLLRTHFNLESRPAGTFDKPPGEPDEYDTVVADAVAKFQRGRGLPGNGVLNVQTVLALADAGRAARPTGGEAELIVNMERWRWLPGDLGSDYILVNVPEYRLRAYRGGVLRDEARVIVGKPESRTPLFSGLMEYAVVNPSWYVPPSILKTMAPKLAGYGGKTWGGYEVVRRGGHISLRQPPGERNALGFIKFMFPNQHAVYLHDTPNRSLFSASKRDFSHGCVRVDDPFRLADAVLPDWSQDRLKKLIGKGERTIRLPEKLPVHLAYFTAFVDDGGTYRTLPDLYGYDAPMRAALGLPGGGGPAIARLPDEPPRRKAEPAPKPTVARTVHRRAPERPVANAEAWPEGRYEDADTRRRSLRRAARADSAPEYGEPGLWTPAPQQSAPRGWW</sequence>
<keyword evidence="5 7" id="KW-0573">Peptidoglycan synthesis</keyword>
<feature type="compositionally biased region" description="Basic and acidic residues" evidence="8">
    <location>
        <begin position="587"/>
        <end position="598"/>
    </location>
</feature>
<dbReference type="RefSeq" id="WP_043757967.1">
    <property type="nucleotide sequence ID" value="NZ_CP003811.1"/>
</dbReference>
<evidence type="ECO:0000256" key="1">
    <source>
        <dbReference type="ARBA" id="ARBA00004752"/>
    </source>
</evidence>
<feature type="compositionally biased region" description="Basic and acidic residues" evidence="8">
    <location>
        <begin position="624"/>
        <end position="635"/>
    </location>
</feature>
<organism evidence="11 12">
    <name type="scientific">Methylobacterium oryzae CBMB20</name>
    <dbReference type="NCBI Taxonomy" id="693986"/>
    <lineage>
        <taxon>Bacteria</taxon>
        <taxon>Pseudomonadati</taxon>
        <taxon>Pseudomonadota</taxon>
        <taxon>Alphaproteobacteria</taxon>
        <taxon>Hyphomicrobiales</taxon>
        <taxon>Methylobacteriaceae</taxon>
        <taxon>Methylobacterium</taxon>
    </lineage>
</organism>